<gene>
    <name evidence="4" type="ORF">EK386_05255</name>
</gene>
<protein>
    <submittedName>
        <fullName evidence="4">Prepilin-type N-terminal cleavage/methylation domain-containing protein</fullName>
    </submittedName>
</protein>
<evidence type="ECO:0000256" key="2">
    <source>
        <dbReference type="ARBA" id="ARBA00023287"/>
    </source>
</evidence>
<keyword evidence="3" id="KW-0472">Membrane</keyword>
<keyword evidence="2" id="KW-0178">Competence</keyword>
<feature type="transmembrane region" description="Helical" evidence="3">
    <location>
        <begin position="21"/>
        <end position="43"/>
    </location>
</feature>
<dbReference type="Pfam" id="PF07963">
    <property type="entry name" value="N_methyl"/>
    <property type="match status" value="1"/>
</dbReference>
<reference evidence="4 5" key="1">
    <citation type="submission" date="2018-12" db="EMBL/GenBank/DDBJ databases">
        <title>Lysinibacillus antri sp. nov., isolated from a cave soil.</title>
        <authorList>
            <person name="Narsing Rao M.P."/>
            <person name="Zhang H."/>
            <person name="Dong Z.-Y."/>
            <person name="Niu X.-K."/>
            <person name="Zhang K."/>
            <person name="Fang B.-Z."/>
            <person name="Kang Y.-Q."/>
            <person name="Xiao M."/>
            <person name="Li W.-J."/>
        </authorList>
    </citation>
    <scope>NUCLEOTIDE SEQUENCE [LARGE SCALE GENOMIC DNA]</scope>
    <source>
        <strain evidence="4 5">SYSU K30002</strain>
    </source>
</reference>
<accession>A0A432LE93</accession>
<dbReference type="GO" id="GO:0009986">
    <property type="term" value="C:cell surface"/>
    <property type="evidence" value="ECO:0007669"/>
    <property type="project" value="UniProtKB-SubCell"/>
</dbReference>
<evidence type="ECO:0000256" key="1">
    <source>
        <dbReference type="ARBA" id="ARBA00004241"/>
    </source>
</evidence>
<proteinExistence type="predicted"/>
<comment type="caution">
    <text evidence="4">The sequence shown here is derived from an EMBL/GenBank/DDBJ whole genome shotgun (WGS) entry which is preliminary data.</text>
</comment>
<evidence type="ECO:0000256" key="3">
    <source>
        <dbReference type="SAM" id="Phobius"/>
    </source>
</evidence>
<organism evidence="4 5">
    <name type="scientific">Lysinibacillus antri</name>
    <dbReference type="NCBI Taxonomy" id="2498145"/>
    <lineage>
        <taxon>Bacteria</taxon>
        <taxon>Bacillati</taxon>
        <taxon>Bacillota</taxon>
        <taxon>Bacilli</taxon>
        <taxon>Bacillales</taxon>
        <taxon>Bacillaceae</taxon>
        <taxon>Lysinibacillus</taxon>
    </lineage>
</organism>
<keyword evidence="3" id="KW-0812">Transmembrane</keyword>
<dbReference type="GO" id="GO:0030420">
    <property type="term" value="P:establishment of competence for transformation"/>
    <property type="evidence" value="ECO:0007669"/>
    <property type="project" value="UniProtKB-KW"/>
</dbReference>
<sequence>MGEIVVKRTKPSIIKQQFGISLVEVLASIVIVSIVSSLVYSIVIKSNDHYNNQYDKNMELSDISYKLKLLTKEIRKASDVNYLSPNSMDLVIESSTTTFYYDSSAKTLYKDSSVYINNVEKFVLTPNSTHPNKVSIISIEIINDKLKDSIKTKIIVRSGDS</sequence>
<dbReference type="NCBIfam" id="TIGR02532">
    <property type="entry name" value="IV_pilin_GFxxxE"/>
    <property type="match status" value="1"/>
</dbReference>
<keyword evidence="5" id="KW-1185">Reference proteome</keyword>
<dbReference type="Proteomes" id="UP000287910">
    <property type="component" value="Unassembled WGS sequence"/>
</dbReference>
<dbReference type="AlphaFoldDB" id="A0A432LE93"/>
<evidence type="ECO:0000313" key="5">
    <source>
        <dbReference type="Proteomes" id="UP000287910"/>
    </source>
</evidence>
<evidence type="ECO:0000313" key="4">
    <source>
        <dbReference type="EMBL" id="RUL55136.1"/>
    </source>
</evidence>
<dbReference type="InterPro" id="IPR012902">
    <property type="entry name" value="N_methyl_site"/>
</dbReference>
<name>A0A432LE93_9BACI</name>
<comment type="subcellular location">
    <subcellularLocation>
        <location evidence="1">Cell surface</location>
    </subcellularLocation>
</comment>
<keyword evidence="3" id="KW-1133">Transmembrane helix</keyword>
<dbReference type="EMBL" id="RYYR01000005">
    <property type="protein sequence ID" value="RUL55136.1"/>
    <property type="molecule type" value="Genomic_DNA"/>
</dbReference>